<dbReference type="EMBL" id="MFBF01000039">
    <property type="protein sequence ID" value="OGD90650.1"/>
    <property type="molecule type" value="Genomic_DNA"/>
</dbReference>
<organism evidence="2 3">
    <name type="scientific">Candidatus Curtissbacteria bacterium RIFCSPHIGHO2_02_FULL_42_15</name>
    <dbReference type="NCBI Taxonomy" id="1797716"/>
    <lineage>
        <taxon>Bacteria</taxon>
        <taxon>Candidatus Curtissiibacteriota</taxon>
    </lineage>
</organism>
<dbReference type="InterPro" id="IPR036569">
    <property type="entry name" value="RpiB_LacA_LacB_sf"/>
</dbReference>
<dbReference type="AlphaFoldDB" id="A0A1F5GFN3"/>
<evidence type="ECO:0000313" key="3">
    <source>
        <dbReference type="Proteomes" id="UP000177124"/>
    </source>
</evidence>
<dbReference type="PIRSF" id="PIRSF005384">
    <property type="entry name" value="RpiB_LacA_B"/>
    <property type="match status" value="1"/>
</dbReference>
<dbReference type="PANTHER" id="PTHR30345">
    <property type="entry name" value="RIBOSE-5-PHOSPHATE ISOMERASE B"/>
    <property type="match status" value="1"/>
</dbReference>
<comment type="similarity">
    <text evidence="1">Belongs to the LacAB/RpiB family.</text>
</comment>
<evidence type="ECO:0000313" key="2">
    <source>
        <dbReference type="EMBL" id="OGD90650.1"/>
    </source>
</evidence>
<dbReference type="GO" id="GO:0009052">
    <property type="term" value="P:pentose-phosphate shunt, non-oxidative branch"/>
    <property type="evidence" value="ECO:0007669"/>
    <property type="project" value="TreeGrafter"/>
</dbReference>
<dbReference type="SUPFAM" id="SSF89623">
    <property type="entry name" value="Ribose/Galactose isomerase RpiB/AlsB"/>
    <property type="match status" value="1"/>
</dbReference>
<sequence length="166" mass="18255">MKIYIASDHAGFHLKKQLIQYLKVKDFEVEDCGANVLDEADDYPDFIIPCAQKVAQDKESLGIVIGGSGQAEAIAANKVRGARAVVFYGPILLHGAADVTGRISRDAYEMVKLTRMHNNANVLSLGARFLTGDEAKKAVSAFLENKFEGGRHVLRVDKITKYEETK</sequence>
<evidence type="ECO:0008006" key="4">
    <source>
        <dbReference type="Google" id="ProtNLM"/>
    </source>
</evidence>
<dbReference type="Pfam" id="PF02502">
    <property type="entry name" value="LacAB_rpiB"/>
    <property type="match status" value="2"/>
</dbReference>
<dbReference type="Proteomes" id="UP000177124">
    <property type="component" value="Unassembled WGS sequence"/>
</dbReference>
<dbReference type="GO" id="GO:0019316">
    <property type="term" value="P:D-allose catabolic process"/>
    <property type="evidence" value="ECO:0007669"/>
    <property type="project" value="TreeGrafter"/>
</dbReference>
<accession>A0A1F5GFN3</accession>
<dbReference type="STRING" id="1797716.A3D07_01605"/>
<dbReference type="NCBIfam" id="TIGR00689">
    <property type="entry name" value="rpiB_lacA_lacB"/>
    <property type="match status" value="1"/>
</dbReference>
<evidence type="ECO:0000256" key="1">
    <source>
        <dbReference type="ARBA" id="ARBA00008754"/>
    </source>
</evidence>
<dbReference type="InterPro" id="IPR003500">
    <property type="entry name" value="RpiB_LacA_LacB"/>
</dbReference>
<dbReference type="Gene3D" id="3.40.1400.10">
    <property type="entry name" value="Sugar-phosphate isomerase, RpiB/LacA/LacB"/>
    <property type="match status" value="1"/>
</dbReference>
<reference evidence="2 3" key="1">
    <citation type="journal article" date="2016" name="Nat. Commun.">
        <title>Thousands of microbial genomes shed light on interconnected biogeochemical processes in an aquifer system.</title>
        <authorList>
            <person name="Anantharaman K."/>
            <person name="Brown C.T."/>
            <person name="Hug L.A."/>
            <person name="Sharon I."/>
            <person name="Castelle C.J."/>
            <person name="Probst A.J."/>
            <person name="Thomas B.C."/>
            <person name="Singh A."/>
            <person name="Wilkins M.J."/>
            <person name="Karaoz U."/>
            <person name="Brodie E.L."/>
            <person name="Williams K.H."/>
            <person name="Hubbard S.S."/>
            <person name="Banfield J.F."/>
        </authorList>
    </citation>
    <scope>NUCLEOTIDE SEQUENCE [LARGE SCALE GENOMIC DNA]</scope>
</reference>
<protein>
    <recommendedName>
        <fullName evidence="4">Ribose-5-phosphate isomerase</fullName>
    </recommendedName>
</protein>
<dbReference type="PANTHER" id="PTHR30345:SF0">
    <property type="entry name" value="DNA DAMAGE-REPAIR_TOLERATION PROTEIN DRT102"/>
    <property type="match status" value="1"/>
</dbReference>
<proteinExistence type="inferred from homology"/>
<gene>
    <name evidence="2" type="ORF">A3D07_01605</name>
</gene>
<dbReference type="GO" id="GO:0004751">
    <property type="term" value="F:ribose-5-phosphate isomerase activity"/>
    <property type="evidence" value="ECO:0007669"/>
    <property type="project" value="TreeGrafter"/>
</dbReference>
<comment type="caution">
    <text evidence="2">The sequence shown here is derived from an EMBL/GenBank/DDBJ whole genome shotgun (WGS) entry which is preliminary data.</text>
</comment>
<name>A0A1F5GFN3_9BACT</name>